<feature type="region of interest" description="Disordered" evidence="1">
    <location>
        <begin position="311"/>
        <end position="339"/>
    </location>
</feature>
<keyword evidence="3" id="KW-1185">Reference proteome</keyword>
<feature type="compositionally biased region" description="Acidic residues" evidence="1">
    <location>
        <begin position="314"/>
        <end position="327"/>
    </location>
</feature>
<gene>
    <name evidence="2" type="ORF">HNY73_014588</name>
</gene>
<dbReference type="AlphaFoldDB" id="A0A8T0EPF4"/>
<comment type="caution">
    <text evidence="2">The sequence shown here is derived from an EMBL/GenBank/DDBJ whole genome shotgun (WGS) entry which is preliminary data.</text>
</comment>
<evidence type="ECO:0000313" key="3">
    <source>
        <dbReference type="Proteomes" id="UP000807504"/>
    </source>
</evidence>
<reference evidence="2" key="2">
    <citation type="submission" date="2020-06" db="EMBL/GenBank/DDBJ databases">
        <authorList>
            <person name="Sheffer M."/>
        </authorList>
    </citation>
    <scope>NUCLEOTIDE SEQUENCE</scope>
</reference>
<protein>
    <submittedName>
        <fullName evidence="2">Uncharacterized protein</fullName>
    </submittedName>
</protein>
<feature type="compositionally biased region" description="Basic and acidic residues" evidence="1">
    <location>
        <begin position="202"/>
        <end position="212"/>
    </location>
</feature>
<dbReference type="Proteomes" id="UP000807504">
    <property type="component" value="Unassembled WGS sequence"/>
</dbReference>
<dbReference type="Gene3D" id="1.25.40.500">
    <property type="entry name" value="TFIID subunit TAF5, NTD2 domain"/>
    <property type="match status" value="1"/>
</dbReference>
<evidence type="ECO:0000313" key="2">
    <source>
        <dbReference type="EMBL" id="KAF8777782.1"/>
    </source>
</evidence>
<dbReference type="EMBL" id="JABXBU010002072">
    <property type="protein sequence ID" value="KAF8777782.1"/>
    <property type="molecule type" value="Genomic_DNA"/>
</dbReference>
<reference evidence="2" key="1">
    <citation type="journal article" date="2020" name="bioRxiv">
        <title>Chromosome-level reference genome of the European wasp spider Argiope bruennichi: a resource for studies on range expansion and evolutionary adaptation.</title>
        <authorList>
            <person name="Sheffer M.M."/>
            <person name="Hoppe A."/>
            <person name="Krehenwinkel H."/>
            <person name="Uhl G."/>
            <person name="Kuss A.W."/>
            <person name="Jensen L."/>
            <person name="Jensen C."/>
            <person name="Gillespie R.G."/>
            <person name="Hoff K.J."/>
            <person name="Prost S."/>
        </authorList>
    </citation>
    <scope>NUCLEOTIDE SEQUENCE</scope>
</reference>
<proteinExistence type="predicted"/>
<feature type="region of interest" description="Disordered" evidence="1">
    <location>
        <begin position="199"/>
        <end position="258"/>
    </location>
</feature>
<organism evidence="2 3">
    <name type="scientific">Argiope bruennichi</name>
    <name type="common">Wasp spider</name>
    <name type="synonym">Aranea bruennichi</name>
    <dbReference type="NCBI Taxonomy" id="94029"/>
    <lineage>
        <taxon>Eukaryota</taxon>
        <taxon>Metazoa</taxon>
        <taxon>Ecdysozoa</taxon>
        <taxon>Arthropoda</taxon>
        <taxon>Chelicerata</taxon>
        <taxon>Arachnida</taxon>
        <taxon>Araneae</taxon>
        <taxon>Araneomorphae</taxon>
        <taxon>Entelegynae</taxon>
        <taxon>Araneoidea</taxon>
        <taxon>Araneidae</taxon>
        <taxon>Argiope</taxon>
    </lineage>
</organism>
<accession>A0A8T0EPF4</accession>
<evidence type="ECO:0000256" key="1">
    <source>
        <dbReference type="SAM" id="MobiDB-lite"/>
    </source>
</evidence>
<dbReference type="InterPro" id="IPR037264">
    <property type="entry name" value="TFIID_NTD2_sf"/>
</dbReference>
<sequence length="339" mass="39081">MDTSNTKDESSCKVTDISIEEFWRTEILGSNKSVNDADLIANSNQNLCYLTVHREFTRFSDYINRPLYSLDFGDLLTPTFRTLYLLLLSNKGKSEALKFYARFYYLFPTIFEDLLQCETCEDAQNLLQSQPRITVELSKRAYRCLLNWIKGNFTEKSEMINILRVLHENFHFDIQNDKESFFIDEKHIMEEIQSWVPIKPKKNSEHQTKDAAKASSENKVQVDETQADQKKSEPKAGNTSVIDIQVDETQGDRKEFESDGFPSIESLIKSGIIPMPVDSSLFVLKDKARIYLEKVKNSGLSMEKMIDAVLSPPSDEDWDDYDDEMDCSEGGSVFSRMHQ</sequence>
<dbReference type="SUPFAM" id="SSF160897">
    <property type="entry name" value="Taf5 N-terminal domain-like"/>
    <property type="match status" value="1"/>
</dbReference>
<name>A0A8T0EPF4_ARGBR</name>